<dbReference type="EMBL" id="MN739678">
    <property type="protein sequence ID" value="QHT20517.1"/>
    <property type="molecule type" value="Genomic_DNA"/>
</dbReference>
<reference evidence="1" key="1">
    <citation type="journal article" date="2020" name="Nature">
        <title>Giant virus diversity and host interactions through global metagenomics.</title>
        <authorList>
            <person name="Schulz F."/>
            <person name="Roux S."/>
            <person name="Paez-Espino D."/>
            <person name="Jungbluth S."/>
            <person name="Walsh D.A."/>
            <person name="Denef V.J."/>
            <person name="McMahon K.D."/>
            <person name="Konstantinidis K.T."/>
            <person name="Eloe-Fadrosh E.A."/>
            <person name="Kyrpides N.C."/>
            <person name="Woyke T."/>
        </authorList>
    </citation>
    <scope>NUCLEOTIDE SEQUENCE</scope>
    <source>
        <strain evidence="1">GVMAG-M-3300023174-60</strain>
    </source>
</reference>
<proteinExistence type="predicted"/>
<name>A0A6C0DUK9_9ZZZZ</name>
<evidence type="ECO:0000313" key="1">
    <source>
        <dbReference type="EMBL" id="QHT20517.1"/>
    </source>
</evidence>
<dbReference type="AlphaFoldDB" id="A0A6C0DUK9"/>
<sequence>MSIISGPVLSVNSTKILCLPSRNGKRQLTVYSNAVVTPWADEPSVNALCLPVPTPHSVKFEYVPNDIFTQCHNSFDIRTPKGAATYGISLTSSKRGMIPIQFHGSYEVILVPSLGDIDRIPPRFTILTREVIEFLNASYPINFGIILCKLKNGAVDYEPFAYSHDIQANTQLFFPTKHYHVHNESQTKEYDDEEVGWSNGFGNSLLGGNMMGLLSRNMPKLVNTRFADDWDHEIYSAGTPVWCHENSKKGMRTTNAINWNQMPADFQLGPSTVLRCKEVIGHSANVDIEMPVAV</sequence>
<accession>A0A6C0DUK9</accession>
<protein>
    <submittedName>
        <fullName evidence="1">Uncharacterized protein</fullName>
    </submittedName>
</protein>
<organism evidence="1">
    <name type="scientific">viral metagenome</name>
    <dbReference type="NCBI Taxonomy" id="1070528"/>
    <lineage>
        <taxon>unclassified sequences</taxon>
        <taxon>metagenomes</taxon>
        <taxon>organismal metagenomes</taxon>
    </lineage>
</organism>